<dbReference type="EMBL" id="JARBDR010000923">
    <property type="protein sequence ID" value="KAJ8298009.1"/>
    <property type="molecule type" value="Genomic_DNA"/>
</dbReference>
<evidence type="ECO:0000313" key="4">
    <source>
        <dbReference type="Proteomes" id="UP001217089"/>
    </source>
</evidence>
<accession>A0ABQ9DXK7</accession>
<dbReference type="Gene3D" id="2.60.40.1190">
    <property type="match status" value="1"/>
</dbReference>
<keyword evidence="4" id="KW-1185">Reference proteome</keyword>
<sequence>MNMKLKVSKYTVLWCVLAYCIVMIIYYITKTNENLKVQLTDEQLGEYMSGKFLKEFEKSKEKGKEKRMKFEIVKTWDGVELSEGRYKMMLAPSENGKDLSYCFPLSQMKCDYKIGNIHVKMTPDYEERTSTLIAEAFFLNDSGSYLEVELCPHGQHLVLMLHGVRNMIKDKLDIEYKASLDNEGFWTGEAVIPGELFPPKVSKFNAYTIHGSGDTRVYQALYPVPEGKFKTPDFHRLEYFQTIDFKSLLASNWSPEYSSDVWKNAMEKIKANS</sequence>
<evidence type="ECO:0000256" key="2">
    <source>
        <dbReference type="SAM" id="Phobius"/>
    </source>
</evidence>
<gene>
    <name evidence="3" type="ORF">KUTeg_024540</name>
</gene>
<reference evidence="3 4" key="1">
    <citation type="submission" date="2022-12" db="EMBL/GenBank/DDBJ databases">
        <title>Chromosome-level genome of Tegillarca granosa.</title>
        <authorList>
            <person name="Kim J."/>
        </authorList>
    </citation>
    <scope>NUCLEOTIDE SEQUENCE [LARGE SCALE GENOMIC DNA]</scope>
    <source>
        <strain evidence="3">Teg-2019</strain>
        <tissue evidence="3">Adductor muscle</tissue>
    </source>
</reference>
<dbReference type="PANTHER" id="PTHR31475">
    <property type="entry name" value="UPF0462 PROTEIN"/>
    <property type="match status" value="1"/>
</dbReference>
<evidence type="ECO:0000313" key="3">
    <source>
        <dbReference type="EMBL" id="KAJ8298009.1"/>
    </source>
</evidence>
<feature type="transmembrane region" description="Helical" evidence="2">
    <location>
        <begin position="12"/>
        <end position="29"/>
    </location>
</feature>
<evidence type="ECO:0000256" key="1">
    <source>
        <dbReference type="ARBA" id="ARBA00038085"/>
    </source>
</evidence>
<dbReference type="Proteomes" id="UP001217089">
    <property type="component" value="Unassembled WGS sequence"/>
</dbReference>
<keyword evidence="2" id="KW-0472">Membrane</keyword>
<proteinExistence type="inferred from homology"/>
<keyword evidence="2" id="KW-0812">Transmembrane</keyword>
<comment type="caution">
    <text evidence="3">The sequence shown here is derived from an EMBL/GenBank/DDBJ whole genome shotgun (WGS) entry which is preliminary data.</text>
</comment>
<name>A0ABQ9DXK7_TEGGR</name>
<keyword evidence="2" id="KW-1133">Transmembrane helix</keyword>
<protein>
    <submittedName>
        <fullName evidence="3">Uncharacterized protein</fullName>
    </submittedName>
</protein>
<organism evidence="3 4">
    <name type="scientific">Tegillarca granosa</name>
    <name type="common">Malaysian cockle</name>
    <name type="synonym">Anadara granosa</name>
    <dbReference type="NCBI Taxonomy" id="220873"/>
    <lineage>
        <taxon>Eukaryota</taxon>
        <taxon>Metazoa</taxon>
        <taxon>Spiralia</taxon>
        <taxon>Lophotrochozoa</taxon>
        <taxon>Mollusca</taxon>
        <taxon>Bivalvia</taxon>
        <taxon>Autobranchia</taxon>
        <taxon>Pteriomorphia</taxon>
        <taxon>Arcoida</taxon>
        <taxon>Arcoidea</taxon>
        <taxon>Arcidae</taxon>
        <taxon>Tegillarca</taxon>
    </lineage>
</organism>
<comment type="similarity">
    <text evidence="1">Belongs to the UPF0462 family.</text>
</comment>
<dbReference type="PANTHER" id="PTHR31475:SF5">
    <property type="entry name" value="UPF0462 PROTEIN C4ORF33 HOMOLOG"/>
    <property type="match status" value="1"/>
</dbReference>